<accession>A0A0B1ZJJ6</accession>
<gene>
    <name evidence="1" type="ORF">LK12_10365</name>
</gene>
<evidence type="ECO:0000313" key="2">
    <source>
        <dbReference type="Proteomes" id="UP000031057"/>
    </source>
</evidence>
<dbReference type="SUPFAM" id="SSF52096">
    <property type="entry name" value="ClpP/crotonase"/>
    <property type="match status" value="1"/>
</dbReference>
<dbReference type="GO" id="GO:0006635">
    <property type="term" value="P:fatty acid beta-oxidation"/>
    <property type="evidence" value="ECO:0007669"/>
    <property type="project" value="TreeGrafter"/>
</dbReference>
<evidence type="ECO:0000313" key="1">
    <source>
        <dbReference type="EMBL" id="KHK91280.1"/>
    </source>
</evidence>
<organism evidence="1 2">
    <name type="scientific">Novosphingobium malaysiense</name>
    <dbReference type="NCBI Taxonomy" id="1348853"/>
    <lineage>
        <taxon>Bacteria</taxon>
        <taxon>Pseudomonadati</taxon>
        <taxon>Pseudomonadota</taxon>
        <taxon>Alphaproteobacteria</taxon>
        <taxon>Sphingomonadales</taxon>
        <taxon>Sphingomonadaceae</taxon>
        <taxon>Novosphingobium</taxon>
    </lineage>
</organism>
<dbReference type="InterPro" id="IPR029045">
    <property type="entry name" value="ClpP/crotonase-like_dom_sf"/>
</dbReference>
<dbReference type="PANTHER" id="PTHR11941">
    <property type="entry name" value="ENOYL-COA HYDRATASE-RELATED"/>
    <property type="match status" value="1"/>
</dbReference>
<dbReference type="Proteomes" id="UP000031057">
    <property type="component" value="Unassembled WGS sequence"/>
</dbReference>
<dbReference type="InterPro" id="IPR001753">
    <property type="entry name" value="Enoyl-CoA_hydra/iso"/>
</dbReference>
<protein>
    <submittedName>
        <fullName evidence="1">Enoyl-CoA hydratase</fullName>
    </submittedName>
</protein>
<dbReference type="EMBL" id="JTDI01000003">
    <property type="protein sequence ID" value="KHK91280.1"/>
    <property type="molecule type" value="Genomic_DNA"/>
</dbReference>
<dbReference type="Pfam" id="PF00378">
    <property type="entry name" value="ECH_1"/>
    <property type="match status" value="1"/>
</dbReference>
<dbReference type="GO" id="GO:0003824">
    <property type="term" value="F:catalytic activity"/>
    <property type="evidence" value="ECO:0007669"/>
    <property type="project" value="UniProtKB-ARBA"/>
</dbReference>
<dbReference type="CDD" id="cd06558">
    <property type="entry name" value="crotonase-like"/>
    <property type="match status" value="1"/>
</dbReference>
<dbReference type="PANTHER" id="PTHR11941:SF54">
    <property type="entry name" value="ENOYL-COA HYDRATASE, MITOCHONDRIAL"/>
    <property type="match status" value="1"/>
</dbReference>
<proteinExistence type="predicted"/>
<reference evidence="1 2" key="1">
    <citation type="submission" date="2014-10" db="EMBL/GenBank/DDBJ databases">
        <title>Genome sequence of Novosphingobium malaysiense MUSC 273(T).</title>
        <authorList>
            <person name="Lee L.-H."/>
        </authorList>
    </citation>
    <scope>NUCLEOTIDE SEQUENCE [LARGE SCALE GENOMIC DNA]</scope>
    <source>
        <strain evidence="1 2">MUSC 273</strain>
    </source>
</reference>
<name>A0A0B1ZJJ6_9SPHN</name>
<dbReference type="STRING" id="1348853.LK12_10365"/>
<comment type="caution">
    <text evidence="1">The sequence shown here is derived from an EMBL/GenBank/DDBJ whole genome shotgun (WGS) entry which is preliminary data.</text>
</comment>
<keyword evidence="2" id="KW-1185">Reference proteome</keyword>
<dbReference type="AlphaFoldDB" id="A0A0B1ZJJ6"/>
<dbReference type="OrthoDB" id="5730382at2"/>
<dbReference type="RefSeq" id="WP_039283152.1">
    <property type="nucleotide sequence ID" value="NZ_JTDI01000003.1"/>
</dbReference>
<dbReference type="Gene3D" id="3.90.226.10">
    <property type="entry name" value="2-enoyl-CoA Hydratase, Chain A, domain 1"/>
    <property type="match status" value="1"/>
</dbReference>
<sequence length="313" mass="33520">MVSAALTVSATELAKEAAQWREPVAFVDLAGERADVPDMILPACPTIGIGSRDHPLAARLDTIIEPHFDIDAIEEAVKAQSLAAETVTQVLRMLPALPREQALTVESLAYAVLQGSAAHREWIAGQPPRETMREGQVLLEREGDDLHATMDRPAAGNAIDRAMRDGLREAFALANADSSIERILLRANGKAFSLGAELAEFGTTTDPAMAHAIRYLTLPAREAVLCADRFEAQVDGACVGAGLELAAFARKVTATSRSWFQLPELAMGILPGAGGCVSVTHRIGRQRTLLMILSGKRIGARQALEWGLVDEVS</sequence>